<keyword evidence="1" id="KW-0472">Membrane</keyword>
<proteinExistence type="predicted"/>
<dbReference type="RefSeq" id="WP_390469709.1">
    <property type="nucleotide sequence ID" value="NZ_BAABXL010000001.1"/>
</dbReference>
<feature type="domain" description="RND related barrel-sandwich hybrid" evidence="2">
    <location>
        <begin position="71"/>
        <end position="239"/>
    </location>
</feature>
<organism evidence="3 4">
    <name type="scientific">Enterocloster alcoholdehydrogenati</name>
    <dbReference type="NCBI Taxonomy" id="2547410"/>
    <lineage>
        <taxon>Bacteria</taxon>
        <taxon>Bacillati</taxon>
        <taxon>Bacillota</taxon>
        <taxon>Clostridia</taxon>
        <taxon>Lachnospirales</taxon>
        <taxon>Lachnospiraceae</taxon>
        <taxon>Enterocloster</taxon>
    </lineage>
</organism>
<evidence type="ECO:0000259" key="2">
    <source>
        <dbReference type="Pfam" id="PF26018"/>
    </source>
</evidence>
<keyword evidence="4" id="KW-1185">Reference proteome</keyword>
<dbReference type="Pfam" id="PF26018">
    <property type="entry name" value="BSH_RND_rel"/>
    <property type="match status" value="1"/>
</dbReference>
<dbReference type="InterPro" id="IPR058709">
    <property type="entry name" value="BSH_RND-rel"/>
</dbReference>
<name>A0ABQ0AXH4_9FIRM</name>
<dbReference type="EMBL" id="BAABXL010000001">
    <property type="protein sequence ID" value="GAA6268696.1"/>
    <property type="molecule type" value="Genomic_DNA"/>
</dbReference>
<evidence type="ECO:0000256" key="1">
    <source>
        <dbReference type="SAM" id="Phobius"/>
    </source>
</evidence>
<accession>A0ABQ0AXH4</accession>
<dbReference type="Proteomes" id="UP001600894">
    <property type="component" value="Unassembled WGS sequence"/>
</dbReference>
<evidence type="ECO:0000313" key="3">
    <source>
        <dbReference type="EMBL" id="GAA6268696.1"/>
    </source>
</evidence>
<evidence type="ECO:0000313" key="4">
    <source>
        <dbReference type="Proteomes" id="UP001600894"/>
    </source>
</evidence>
<keyword evidence="1" id="KW-1133">Transmembrane helix</keyword>
<comment type="caution">
    <text evidence="3">The sequence shown here is derived from an EMBL/GenBank/DDBJ whole genome shotgun (WGS) entry which is preliminary data.</text>
</comment>
<gene>
    <name evidence="3" type="ORF">F130042H8_17560</name>
</gene>
<keyword evidence="1" id="KW-0812">Transmembrane</keyword>
<feature type="transmembrane region" description="Helical" evidence="1">
    <location>
        <begin position="21"/>
        <end position="42"/>
    </location>
</feature>
<reference evidence="3 4" key="1">
    <citation type="submission" date="2024-04" db="EMBL/GenBank/DDBJ databases">
        <title>Defined microbial consortia suppress multidrug-resistant proinflammatory Enterobacteriaceae via ecological control.</title>
        <authorList>
            <person name="Furuichi M."/>
            <person name="Kawaguchi T."/>
            <person name="Pust M."/>
            <person name="Yasuma K."/>
            <person name="Plichta D."/>
            <person name="Hasegawa N."/>
            <person name="Ohya T."/>
            <person name="Bhattarai S."/>
            <person name="Sasajima S."/>
            <person name="Aoto Y."/>
            <person name="Tuganbaev T."/>
            <person name="Yaginuma M."/>
            <person name="Ueda M."/>
            <person name="Okahashi N."/>
            <person name="Amafuji K."/>
            <person name="Kiridooshi Y."/>
            <person name="Sugita K."/>
            <person name="Strazar M."/>
            <person name="Skelly A."/>
            <person name="Suda W."/>
            <person name="Hattori M."/>
            <person name="Nakamoto N."/>
            <person name="Caballero S."/>
            <person name="Norman J."/>
            <person name="Olle B."/>
            <person name="Tanoue T."/>
            <person name="Arita M."/>
            <person name="Bucci V."/>
            <person name="Atarashi K."/>
            <person name="Xavier R."/>
            <person name="Honda K."/>
        </authorList>
    </citation>
    <scope>NUCLEOTIDE SEQUENCE [LARGE SCALE GENOMIC DNA]</scope>
    <source>
        <strain evidence="4">f13</strain>
    </source>
</reference>
<sequence>MASKKRKKNRKIIPYRRPRADIGRLIFGVIFLYLLINIFIYMGHDKIQFYEVAEGSIVNDRPYTGLILREEQIYNAENSGYVNYYLREGKRASVGARIYSLDETGRLDSLLKENSEGEQSLSDENLSDLKKQLSSFVLARSDENFGAIYDARYALEATVMEYSSFSALDQLDKIAKESGVVFEQVTSPQSGVVSYGFDSYESLKPEDVEMASFNRSSYTKNLRKSGDLIKSGSPVYKIASSENWSIVFPLSEEDKNLYQDKSSLSVEFKDHSIETQAAFSIFTGKDGSSFGRLDFSKYMAQFITDRFVSFEIRQDQARGLKIPVSAVTEKNFYQIPKDYVTLGGDSTDNGVTKEVYDAGGTNAVFTPIDIGFSDDEFCYVAGSDDGPLKAGDYIVKPDSQERYQIGSTKALKGVYNINKGYTVFKEIEILDSNSEYYTIKQGSGYGLSVYDHIVMDASLVTEGQILYQ</sequence>
<protein>
    <recommendedName>
        <fullName evidence="2">RND related barrel-sandwich hybrid domain-containing protein</fullName>
    </recommendedName>
</protein>